<keyword evidence="6" id="KW-1185">Reference proteome</keyword>
<dbReference type="KEGG" id="gtt:GUITHDRAFT_152081"/>
<evidence type="ECO:0000259" key="3">
    <source>
        <dbReference type="PROSITE" id="PS50222"/>
    </source>
</evidence>
<feature type="region of interest" description="Disordered" evidence="2">
    <location>
        <begin position="263"/>
        <end position="307"/>
    </location>
</feature>
<dbReference type="AlphaFoldDB" id="L1JFR5"/>
<dbReference type="Pfam" id="PF13499">
    <property type="entry name" value="EF-hand_7"/>
    <property type="match status" value="1"/>
</dbReference>
<feature type="domain" description="EF-hand" evidence="3">
    <location>
        <begin position="106"/>
        <end position="141"/>
    </location>
</feature>
<organism evidence="4">
    <name type="scientific">Guillardia theta (strain CCMP2712)</name>
    <name type="common">Cryptophyte</name>
    <dbReference type="NCBI Taxonomy" id="905079"/>
    <lineage>
        <taxon>Eukaryota</taxon>
        <taxon>Cryptophyceae</taxon>
        <taxon>Pyrenomonadales</taxon>
        <taxon>Geminigeraceae</taxon>
        <taxon>Guillardia</taxon>
    </lineage>
</organism>
<dbReference type="EMBL" id="JH992990">
    <property type="protein sequence ID" value="EKX47326.1"/>
    <property type="molecule type" value="Genomic_DNA"/>
</dbReference>
<name>L1JFR5_GUITC</name>
<dbReference type="PROSITE" id="PS00018">
    <property type="entry name" value="EF_HAND_1"/>
    <property type="match status" value="2"/>
</dbReference>
<dbReference type="PROSITE" id="PS50222">
    <property type="entry name" value="EF_HAND_2"/>
    <property type="match status" value="3"/>
</dbReference>
<feature type="domain" description="EF-hand" evidence="3">
    <location>
        <begin position="210"/>
        <end position="245"/>
    </location>
</feature>
<dbReference type="GO" id="GO:0005509">
    <property type="term" value="F:calcium ion binding"/>
    <property type="evidence" value="ECO:0007669"/>
    <property type="project" value="InterPro"/>
</dbReference>
<feature type="domain" description="EF-hand" evidence="3">
    <location>
        <begin position="165"/>
        <end position="200"/>
    </location>
</feature>
<feature type="compositionally biased region" description="Basic and acidic residues" evidence="2">
    <location>
        <begin position="1"/>
        <end position="32"/>
    </location>
</feature>
<keyword evidence="1" id="KW-0106">Calcium</keyword>
<reference evidence="4 6" key="1">
    <citation type="journal article" date="2012" name="Nature">
        <title>Algal genomes reveal evolutionary mosaicism and the fate of nucleomorphs.</title>
        <authorList>
            <consortium name="DOE Joint Genome Institute"/>
            <person name="Curtis B.A."/>
            <person name="Tanifuji G."/>
            <person name="Burki F."/>
            <person name="Gruber A."/>
            <person name="Irimia M."/>
            <person name="Maruyama S."/>
            <person name="Arias M.C."/>
            <person name="Ball S.G."/>
            <person name="Gile G.H."/>
            <person name="Hirakawa Y."/>
            <person name="Hopkins J.F."/>
            <person name="Kuo A."/>
            <person name="Rensing S.A."/>
            <person name="Schmutz J."/>
            <person name="Symeonidi A."/>
            <person name="Elias M."/>
            <person name="Eveleigh R.J."/>
            <person name="Herman E.K."/>
            <person name="Klute M.J."/>
            <person name="Nakayama T."/>
            <person name="Obornik M."/>
            <person name="Reyes-Prieto A."/>
            <person name="Armbrust E.V."/>
            <person name="Aves S.J."/>
            <person name="Beiko R.G."/>
            <person name="Coutinho P."/>
            <person name="Dacks J.B."/>
            <person name="Durnford D.G."/>
            <person name="Fast N.M."/>
            <person name="Green B.R."/>
            <person name="Grisdale C.J."/>
            <person name="Hempel F."/>
            <person name="Henrissat B."/>
            <person name="Hoppner M.P."/>
            <person name="Ishida K."/>
            <person name="Kim E."/>
            <person name="Koreny L."/>
            <person name="Kroth P.G."/>
            <person name="Liu Y."/>
            <person name="Malik S.B."/>
            <person name="Maier U.G."/>
            <person name="McRose D."/>
            <person name="Mock T."/>
            <person name="Neilson J.A."/>
            <person name="Onodera N.T."/>
            <person name="Poole A.M."/>
            <person name="Pritham E.J."/>
            <person name="Richards T.A."/>
            <person name="Rocap G."/>
            <person name="Roy S.W."/>
            <person name="Sarai C."/>
            <person name="Schaack S."/>
            <person name="Shirato S."/>
            <person name="Slamovits C.H."/>
            <person name="Spencer D.F."/>
            <person name="Suzuki S."/>
            <person name="Worden A.Z."/>
            <person name="Zauner S."/>
            <person name="Barry K."/>
            <person name="Bell C."/>
            <person name="Bharti A.K."/>
            <person name="Crow J.A."/>
            <person name="Grimwood J."/>
            <person name="Kramer R."/>
            <person name="Lindquist E."/>
            <person name="Lucas S."/>
            <person name="Salamov A."/>
            <person name="McFadden G.I."/>
            <person name="Lane C.E."/>
            <person name="Keeling P.J."/>
            <person name="Gray M.W."/>
            <person name="Grigoriev I.V."/>
            <person name="Archibald J.M."/>
        </authorList>
    </citation>
    <scope>NUCLEOTIDE SEQUENCE</scope>
    <source>
        <strain evidence="4 6">CCMP2712</strain>
    </source>
</reference>
<evidence type="ECO:0000256" key="1">
    <source>
        <dbReference type="ARBA" id="ARBA00022837"/>
    </source>
</evidence>
<feature type="compositionally biased region" description="Basic and acidic residues" evidence="2">
    <location>
        <begin position="293"/>
        <end position="307"/>
    </location>
</feature>
<sequence length="307" mass="35654">MEGILGDKYEHDLDEEDHGRAPDYPLEDDHGLGRQGVHVMDEEEEEHWREMEKGFFDEADLNKDGELDLREYAKALFKDSHVRTTKPGAGNDTGSSVGNVEEVEKQQMETMKKQFHEDDGDGNSRISFEEWLHAMYHNIPQEPDYEDGHDFHSFVGNLTETEMNEAKDEARKDFDLMDSNKDGQVSYEELTNHVAQHNSESSEQDMSPEETKQMIDEIFADLDHDNSSHVSFDEFFQMHLRDLHEDVHEGYFHHNHLHGDPEGMYHDDYMPEGEDFHHGGPPHLDDSLDDEHDESHDVGLDSMHLYE</sequence>
<dbReference type="InterPro" id="IPR002048">
    <property type="entry name" value="EF_hand_dom"/>
</dbReference>
<dbReference type="Gene3D" id="1.10.238.10">
    <property type="entry name" value="EF-hand"/>
    <property type="match status" value="2"/>
</dbReference>
<dbReference type="InterPro" id="IPR018247">
    <property type="entry name" value="EF_Hand_1_Ca_BS"/>
</dbReference>
<dbReference type="EnsemblProtists" id="EKX47326">
    <property type="protein sequence ID" value="EKX47326"/>
    <property type="gene ID" value="GUITHDRAFT_152081"/>
</dbReference>
<evidence type="ECO:0000313" key="5">
    <source>
        <dbReference type="EnsemblProtists" id="EKX47326"/>
    </source>
</evidence>
<reference evidence="5" key="3">
    <citation type="submission" date="2015-06" db="UniProtKB">
        <authorList>
            <consortium name="EnsemblProtists"/>
        </authorList>
    </citation>
    <scope>IDENTIFICATION</scope>
</reference>
<dbReference type="SUPFAM" id="SSF47473">
    <property type="entry name" value="EF-hand"/>
    <property type="match status" value="1"/>
</dbReference>
<proteinExistence type="predicted"/>
<reference evidence="6" key="2">
    <citation type="submission" date="2012-11" db="EMBL/GenBank/DDBJ databases">
        <authorList>
            <person name="Kuo A."/>
            <person name="Curtis B.A."/>
            <person name="Tanifuji G."/>
            <person name="Burki F."/>
            <person name="Gruber A."/>
            <person name="Irimia M."/>
            <person name="Maruyama S."/>
            <person name="Arias M.C."/>
            <person name="Ball S.G."/>
            <person name="Gile G.H."/>
            <person name="Hirakawa Y."/>
            <person name="Hopkins J.F."/>
            <person name="Rensing S.A."/>
            <person name="Schmutz J."/>
            <person name="Symeonidi A."/>
            <person name="Elias M."/>
            <person name="Eveleigh R.J."/>
            <person name="Herman E.K."/>
            <person name="Klute M.J."/>
            <person name="Nakayama T."/>
            <person name="Obornik M."/>
            <person name="Reyes-Prieto A."/>
            <person name="Armbrust E.V."/>
            <person name="Aves S.J."/>
            <person name="Beiko R.G."/>
            <person name="Coutinho P."/>
            <person name="Dacks J.B."/>
            <person name="Durnford D.G."/>
            <person name="Fast N.M."/>
            <person name="Green B.R."/>
            <person name="Grisdale C."/>
            <person name="Hempe F."/>
            <person name="Henrissat B."/>
            <person name="Hoppner M.P."/>
            <person name="Ishida K.-I."/>
            <person name="Kim E."/>
            <person name="Koreny L."/>
            <person name="Kroth P.G."/>
            <person name="Liu Y."/>
            <person name="Malik S.-B."/>
            <person name="Maier U.G."/>
            <person name="McRose D."/>
            <person name="Mock T."/>
            <person name="Neilson J.A."/>
            <person name="Onodera N.T."/>
            <person name="Poole A.M."/>
            <person name="Pritham E.J."/>
            <person name="Richards T.A."/>
            <person name="Rocap G."/>
            <person name="Roy S.W."/>
            <person name="Sarai C."/>
            <person name="Schaack S."/>
            <person name="Shirato S."/>
            <person name="Slamovits C.H."/>
            <person name="Spencer D.F."/>
            <person name="Suzuki S."/>
            <person name="Worden A.Z."/>
            <person name="Zauner S."/>
            <person name="Barry K."/>
            <person name="Bell C."/>
            <person name="Bharti A.K."/>
            <person name="Crow J.A."/>
            <person name="Grimwood J."/>
            <person name="Kramer R."/>
            <person name="Lindquist E."/>
            <person name="Lucas S."/>
            <person name="Salamov A."/>
            <person name="McFadden G.I."/>
            <person name="Lane C.E."/>
            <person name="Keeling P.J."/>
            <person name="Gray M.W."/>
            <person name="Grigoriev I.V."/>
            <person name="Archibald J.M."/>
        </authorList>
    </citation>
    <scope>NUCLEOTIDE SEQUENCE</scope>
    <source>
        <strain evidence="6">CCMP2712</strain>
    </source>
</reference>
<dbReference type="HOGENOM" id="CLU_907463_0_0_1"/>
<dbReference type="RefSeq" id="XP_005834306.1">
    <property type="nucleotide sequence ID" value="XM_005834249.1"/>
</dbReference>
<dbReference type="GeneID" id="17304042"/>
<evidence type="ECO:0000313" key="4">
    <source>
        <dbReference type="EMBL" id="EKX47326.1"/>
    </source>
</evidence>
<dbReference type="SMART" id="SM00054">
    <property type="entry name" value="EFh"/>
    <property type="match status" value="4"/>
</dbReference>
<dbReference type="Pfam" id="PF13202">
    <property type="entry name" value="EF-hand_5"/>
    <property type="match status" value="1"/>
</dbReference>
<evidence type="ECO:0000313" key="6">
    <source>
        <dbReference type="Proteomes" id="UP000011087"/>
    </source>
</evidence>
<protein>
    <recommendedName>
        <fullName evidence="3">EF-hand domain-containing protein</fullName>
    </recommendedName>
</protein>
<dbReference type="InterPro" id="IPR011992">
    <property type="entry name" value="EF-hand-dom_pair"/>
</dbReference>
<feature type="region of interest" description="Disordered" evidence="2">
    <location>
        <begin position="1"/>
        <end position="34"/>
    </location>
</feature>
<feature type="compositionally biased region" description="Basic and acidic residues" evidence="2">
    <location>
        <begin position="263"/>
        <end position="286"/>
    </location>
</feature>
<gene>
    <name evidence="4" type="ORF">GUITHDRAFT_152081</name>
</gene>
<dbReference type="Proteomes" id="UP000011087">
    <property type="component" value="Unassembled WGS sequence"/>
</dbReference>
<accession>L1JFR5</accession>
<evidence type="ECO:0000256" key="2">
    <source>
        <dbReference type="SAM" id="MobiDB-lite"/>
    </source>
</evidence>
<dbReference type="CDD" id="cd00051">
    <property type="entry name" value="EFh"/>
    <property type="match status" value="1"/>
</dbReference>
<dbReference type="PaxDb" id="55529-EKX47326"/>